<keyword evidence="3" id="KW-1185">Reference proteome</keyword>
<gene>
    <name evidence="2" type="ORF">DCAR_0729531</name>
</gene>
<accession>A0AAF1B8F6</accession>
<name>A0AAF1B8F6_DAUCS</name>
<feature type="compositionally biased region" description="Polar residues" evidence="1">
    <location>
        <begin position="196"/>
        <end position="206"/>
    </location>
</feature>
<feature type="region of interest" description="Disordered" evidence="1">
    <location>
        <begin position="153"/>
        <end position="250"/>
    </location>
</feature>
<dbReference type="AlphaFoldDB" id="A0AAF1B8F6"/>
<evidence type="ECO:0000256" key="1">
    <source>
        <dbReference type="SAM" id="MobiDB-lite"/>
    </source>
</evidence>
<organism evidence="2 3">
    <name type="scientific">Daucus carota subsp. sativus</name>
    <name type="common">Carrot</name>
    <dbReference type="NCBI Taxonomy" id="79200"/>
    <lineage>
        <taxon>Eukaryota</taxon>
        <taxon>Viridiplantae</taxon>
        <taxon>Streptophyta</taxon>
        <taxon>Embryophyta</taxon>
        <taxon>Tracheophyta</taxon>
        <taxon>Spermatophyta</taxon>
        <taxon>Magnoliopsida</taxon>
        <taxon>eudicotyledons</taxon>
        <taxon>Gunneridae</taxon>
        <taxon>Pentapetalae</taxon>
        <taxon>asterids</taxon>
        <taxon>campanulids</taxon>
        <taxon>Apiales</taxon>
        <taxon>Apiaceae</taxon>
        <taxon>Apioideae</taxon>
        <taxon>Scandiceae</taxon>
        <taxon>Daucinae</taxon>
        <taxon>Daucus</taxon>
        <taxon>Daucus sect. Daucus</taxon>
    </lineage>
</organism>
<feature type="compositionally biased region" description="Polar residues" evidence="1">
    <location>
        <begin position="216"/>
        <end position="229"/>
    </location>
</feature>
<dbReference type="PANTHER" id="PTHR31973:SF187">
    <property type="entry name" value="MUTATOR TRANSPOSASE MUDRA PROTEIN"/>
    <property type="match status" value="1"/>
</dbReference>
<evidence type="ECO:0000313" key="3">
    <source>
        <dbReference type="Proteomes" id="UP000077755"/>
    </source>
</evidence>
<reference evidence="2" key="2">
    <citation type="submission" date="2022-03" db="EMBL/GenBank/DDBJ databases">
        <title>Draft title - Genomic analysis of global carrot germplasm unveils the trajectory of domestication and the origin of high carotenoid orange carrot.</title>
        <authorList>
            <person name="Iorizzo M."/>
            <person name="Ellison S."/>
            <person name="Senalik D."/>
            <person name="Macko-Podgorni A."/>
            <person name="Grzebelus D."/>
            <person name="Bostan H."/>
            <person name="Rolling W."/>
            <person name="Curaba J."/>
            <person name="Simon P."/>
        </authorList>
    </citation>
    <scope>NUCLEOTIDE SEQUENCE</scope>
    <source>
        <tissue evidence="2">Leaf</tissue>
    </source>
</reference>
<reference evidence="2" key="1">
    <citation type="journal article" date="2016" name="Nat. Genet.">
        <title>A high-quality carrot genome assembly provides new insights into carotenoid accumulation and asterid genome evolution.</title>
        <authorList>
            <person name="Iorizzo M."/>
            <person name="Ellison S."/>
            <person name="Senalik D."/>
            <person name="Zeng P."/>
            <person name="Satapoomin P."/>
            <person name="Huang J."/>
            <person name="Bowman M."/>
            <person name="Iovene M."/>
            <person name="Sanseverino W."/>
            <person name="Cavagnaro P."/>
            <person name="Yildiz M."/>
            <person name="Macko-Podgorni A."/>
            <person name="Moranska E."/>
            <person name="Grzebelus E."/>
            <person name="Grzebelus D."/>
            <person name="Ashrafi H."/>
            <person name="Zheng Z."/>
            <person name="Cheng S."/>
            <person name="Spooner D."/>
            <person name="Van Deynze A."/>
            <person name="Simon P."/>
        </authorList>
    </citation>
    <scope>NUCLEOTIDE SEQUENCE</scope>
    <source>
        <tissue evidence="2">Leaf</tissue>
    </source>
</reference>
<feature type="compositionally biased region" description="Basic residues" evidence="1">
    <location>
        <begin position="235"/>
        <end position="250"/>
    </location>
</feature>
<dbReference type="EMBL" id="CP093349">
    <property type="protein sequence ID" value="WOH10070.1"/>
    <property type="molecule type" value="Genomic_DNA"/>
</dbReference>
<protein>
    <submittedName>
        <fullName evidence="2">Uncharacterized protein</fullName>
    </submittedName>
</protein>
<dbReference type="PANTHER" id="PTHR31973">
    <property type="entry name" value="POLYPROTEIN, PUTATIVE-RELATED"/>
    <property type="match status" value="1"/>
</dbReference>
<feature type="region of interest" description="Disordered" evidence="1">
    <location>
        <begin position="102"/>
        <end position="127"/>
    </location>
</feature>
<proteinExistence type="predicted"/>
<dbReference type="Proteomes" id="UP000077755">
    <property type="component" value="Chromosome 7"/>
</dbReference>
<sequence>MPGSTVLVTTEDADEPEKKRFQRFYTCFGPIKKGFSSGCRPLIGLDGCHLKGPYGGQLLSAIGTDANDGINMWKEHKGIGVRQCLWRAARATTEYTFLKSMEEMKKTGRPKKSRSKKNDTPAGATRLKRQNTKVRCSYCTEYSHNLRTCPARRRNKKTKKDDIEEGTAADDEGNEDAAGDTQTDAPTEGSQGGVFNMQQPHDSTARPSPLGIDPLQFSTRSNATVTSLRNLELAKRRREGRAKQKPLWKH</sequence>
<evidence type="ECO:0000313" key="2">
    <source>
        <dbReference type="EMBL" id="WOH10070.1"/>
    </source>
</evidence>
<feature type="compositionally biased region" description="Acidic residues" evidence="1">
    <location>
        <begin position="163"/>
        <end position="178"/>
    </location>
</feature>